<dbReference type="GeneID" id="77729968"/>
<feature type="compositionally biased region" description="Basic residues" evidence="1">
    <location>
        <begin position="65"/>
        <end position="81"/>
    </location>
</feature>
<organism evidence="2 3">
    <name type="scientific">Dioszegia hungarica</name>
    <dbReference type="NCBI Taxonomy" id="4972"/>
    <lineage>
        <taxon>Eukaryota</taxon>
        <taxon>Fungi</taxon>
        <taxon>Dikarya</taxon>
        <taxon>Basidiomycota</taxon>
        <taxon>Agaricomycotina</taxon>
        <taxon>Tremellomycetes</taxon>
        <taxon>Tremellales</taxon>
        <taxon>Bulleribasidiaceae</taxon>
        <taxon>Dioszegia</taxon>
    </lineage>
</organism>
<gene>
    <name evidence="2" type="ORF">MKK02DRAFT_39753</name>
</gene>
<evidence type="ECO:0000313" key="2">
    <source>
        <dbReference type="EMBL" id="KAI9639455.1"/>
    </source>
</evidence>
<name>A0AA38HFB5_9TREE</name>
<proteinExistence type="predicted"/>
<protein>
    <submittedName>
        <fullName evidence="2">Uncharacterized protein</fullName>
    </submittedName>
</protein>
<feature type="region of interest" description="Disordered" evidence="1">
    <location>
        <begin position="1"/>
        <end position="41"/>
    </location>
</feature>
<feature type="compositionally biased region" description="Low complexity" evidence="1">
    <location>
        <begin position="306"/>
        <end position="320"/>
    </location>
</feature>
<feature type="region of interest" description="Disordered" evidence="1">
    <location>
        <begin position="244"/>
        <end position="392"/>
    </location>
</feature>
<dbReference type="RefSeq" id="XP_052949232.1">
    <property type="nucleotide sequence ID" value="XM_053090763.1"/>
</dbReference>
<evidence type="ECO:0000256" key="1">
    <source>
        <dbReference type="SAM" id="MobiDB-lite"/>
    </source>
</evidence>
<sequence>MGLRKPKSEKDLRGKLRKPRASDEASTASSRHQRLPSVPPIIPLPSHIARIAPVPTHIPTSPTLRPRHPAKRAVHHHRRSRSFSTLTSMISPTLSAFSEQPWRSRDAWLAIHARPSSPPPVTVLPTAPGGSDKGWRRKGNGGFFARELAGVGEAALPLPQMAPGRLGMGMGRSQTTGDLAGAVERPEVRRMVSEPSQPELLEDEGVKGQGPGLDSSLEGEEDQLAQLHLGDWKPGFASSLFRKKTHRASLPSPPHADSGYEEEIITPPAPSRPESHLLPESPPPPPAFKRHLSTSRDPPIQARSYSTLSGSVRTSQSSSVHTYETSDLEHHHQAHAGSASGGGCGVDDPAGSRLIVSTSSTSSELLSPSSRPTSLSRHSDILEAPPKRSSSLLAREDLPTIITPTSKYYHFTAGTTSARSSIDIHPHTHPDTVAGHFDRRGSEADIVPYKARTGPPRRALPKLPHEQHGRDESLPPLLPPADIARVRSGLSMGARLPVLPEGGGGGGGGVGAEVRMKGVPWARAVRKPDEGEEGRQRVMRQVTEMEAGLGARGQEGAERWSRGSDVSRRGSEASQGVAVRGGWV</sequence>
<feature type="region of interest" description="Disordered" evidence="1">
    <location>
        <begin position="449"/>
        <end position="480"/>
    </location>
</feature>
<feature type="compositionally biased region" description="Basic and acidic residues" evidence="1">
    <location>
        <begin position="555"/>
        <end position="571"/>
    </location>
</feature>
<feature type="compositionally biased region" description="Basic and acidic residues" evidence="1">
    <location>
        <begin position="1"/>
        <end position="14"/>
    </location>
</feature>
<feature type="compositionally biased region" description="Low complexity" evidence="1">
    <location>
        <begin position="352"/>
        <end position="376"/>
    </location>
</feature>
<dbReference type="AlphaFoldDB" id="A0AA38HFB5"/>
<comment type="caution">
    <text evidence="2">The sequence shown here is derived from an EMBL/GenBank/DDBJ whole genome shotgun (WGS) entry which is preliminary data.</text>
</comment>
<reference evidence="2" key="1">
    <citation type="journal article" date="2022" name="G3 (Bethesda)">
        <title>High quality genome of the basidiomycete yeast Dioszegia hungarica PDD-24b-2 isolated from cloud water.</title>
        <authorList>
            <person name="Jarrige D."/>
            <person name="Haridas S."/>
            <person name="Bleykasten-Grosshans C."/>
            <person name="Joly M."/>
            <person name="Nadalig T."/>
            <person name="Sancelme M."/>
            <person name="Vuilleumier S."/>
            <person name="Grigoriev I.V."/>
            <person name="Amato P."/>
            <person name="Bringel F."/>
        </authorList>
    </citation>
    <scope>NUCLEOTIDE SEQUENCE</scope>
    <source>
        <strain evidence="2">PDD-24b-2</strain>
    </source>
</reference>
<feature type="compositionally biased region" description="Basic and acidic residues" evidence="1">
    <location>
        <begin position="463"/>
        <end position="473"/>
    </location>
</feature>
<feature type="region of interest" description="Disordered" evidence="1">
    <location>
        <begin position="547"/>
        <end position="584"/>
    </location>
</feature>
<dbReference type="Proteomes" id="UP001164286">
    <property type="component" value="Unassembled WGS sequence"/>
</dbReference>
<feature type="region of interest" description="Disordered" evidence="1">
    <location>
        <begin position="171"/>
        <end position="217"/>
    </location>
</feature>
<accession>A0AA38HFB5</accession>
<dbReference type="EMBL" id="JAKWFO010000001">
    <property type="protein sequence ID" value="KAI9639455.1"/>
    <property type="molecule type" value="Genomic_DNA"/>
</dbReference>
<keyword evidence="3" id="KW-1185">Reference proteome</keyword>
<feature type="region of interest" description="Disordered" evidence="1">
    <location>
        <begin position="57"/>
        <end position="83"/>
    </location>
</feature>
<evidence type="ECO:0000313" key="3">
    <source>
        <dbReference type="Proteomes" id="UP001164286"/>
    </source>
</evidence>